<reference evidence="1 2" key="1">
    <citation type="submission" date="2019-07" db="EMBL/GenBank/DDBJ databases">
        <authorList>
            <person name="Kim J."/>
        </authorList>
    </citation>
    <scope>NUCLEOTIDE SEQUENCE [LARGE SCALE GENOMIC DNA]</scope>
    <source>
        <strain evidence="1 2">G13</strain>
    </source>
</reference>
<proteinExistence type="predicted"/>
<accession>A0A559JQK8</accession>
<evidence type="ECO:0000313" key="1">
    <source>
        <dbReference type="EMBL" id="TVY02162.1"/>
    </source>
</evidence>
<dbReference type="Proteomes" id="UP000316330">
    <property type="component" value="Unassembled WGS sequence"/>
</dbReference>
<organism evidence="1 2">
    <name type="scientific">Cohnella terricola</name>
    <dbReference type="NCBI Taxonomy" id="1289167"/>
    <lineage>
        <taxon>Bacteria</taxon>
        <taxon>Bacillati</taxon>
        <taxon>Bacillota</taxon>
        <taxon>Bacilli</taxon>
        <taxon>Bacillales</taxon>
        <taxon>Paenibacillaceae</taxon>
        <taxon>Cohnella</taxon>
    </lineage>
</organism>
<evidence type="ECO:0000313" key="2">
    <source>
        <dbReference type="Proteomes" id="UP000316330"/>
    </source>
</evidence>
<keyword evidence="2" id="KW-1185">Reference proteome</keyword>
<dbReference type="AlphaFoldDB" id="A0A559JQK8"/>
<comment type="caution">
    <text evidence="1">The sequence shown here is derived from an EMBL/GenBank/DDBJ whole genome shotgun (WGS) entry which is preliminary data.</text>
</comment>
<sequence>MEERIVLSMARVSGNGLLINGKVYSSPLMMKEAWFSKARKEGEWLVPVLINLERTDEVIVIILEVALSITKPVEFQVEIQQAYYKALQNLKDQLFKMTKRRKKPKKK</sequence>
<dbReference type="OrthoDB" id="2627157at2"/>
<name>A0A559JQK8_9BACL</name>
<dbReference type="EMBL" id="VNJJ01000003">
    <property type="protein sequence ID" value="TVY02162.1"/>
    <property type="molecule type" value="Genomic_DNA"/>
</dbReference>
<protein>
    <submittedName>
        <fullName evidence="1">Uncharacterized protein</fullName>
    </submittedName>
</protein>
<gene>
    <name evidence="1" type="ORF">FPZ45_06890</name>
</gene>
<dbReference type="RefSeq" id="WP_144699779.1">
    <property type="nucleotide sequence ID" value="NZ_VNJJ01000003.1"/>
</dbReference>